<dbReference type="EMBL" id="JARAOX010000168">
    <property type="protein sequence ID" value="MDD9783131.1"/>
    <property type="molecule type" value="Genomic_DNA"/>
</dbReference>
<evidence type="ECO:0000313" key="2">
    <source>
        <dbReference type="Proteomes" id="UP001213771"/>
    </source>
</evidence>
<evidence type="ECO:0000313" key="1">
    <source>
        <dbReference type="EMBL" id="MDD9783131.1"/>
    </source>
</evidence>
<proteinExistence type="predicted"/>
<organism evidence="1 2">
    <name type="scientific">Priestia megaterium</name>
    <name type="common">Bacillus megaterium</name>
    <dbReference type="NCBI Taxonomy" id="1404"/>
    <lineage>
        <taxon>Bacteria</taxon>
        <taxon>Bacillati</taxon>
        <taxon>Bacillota</taxon>
        <taxon>Bacilli</taxon>
        <taxon>Bacillales</taxon>
        <taxon>Bacillaceae</taxon>
        <taxon>Priestia</taxon>
    </lineage>
</organism>
<sequence>MSHIIFKKKMQRIRLELNQSIKAISSFADEVKTAFNEWKILYEEAYPGLLNLAELIAKKGWLIPPNMGISEMLDVVDEENPEEIFKKFYDNKVNYKEMKITLNNCDLLDKDLMKECLLCYENNTYKVIVPALLILIEKLLIKVCNTKKVGRGLSRAFEEEVQKRKDMSFGFLHLHAASTFINEIFDKHDFDEERLESWNRAWVLHGRDDSKYWTDIEVLKLLNLLFSLTFINEIMNEEV</sequence>
<dbReference type="AlphaFoldDB" id="A0ABD4WSH8"/>
<comment type="caution">
    <text evidence="1">The sequence shown here is derived from an EMBL/GenBank/DDBJ whole genome shotgun (WGS) entry which is preliminary data.</text>
</comment>
<name>A0ABD4WSH8_PRIMG</name>
<evidence type="ECO:0008006" key="3">
    <source>
        <dbReference type="Google" id="ProtNLM"/>
    </source>
</evidence>
<reference evidence="1 2" key="1">
    <citation type="submission" date="2023-02" db="EMBL/GenBank/DDBJ databases">
        <authorList>
            <person name="Olszewska D."/>
        </authorList>
    </citation>
    <scope>NUCLEOTIDE SEQUENCE [LARGE SCALE GENOMIC DNA]</scope>
    <source>
        <strain evidence="1 2">FDU301</strain>
    </source>
</reference>
<gene>
    <name evidence="1" type="ORF">PVE99_12055</name>
</gene>
<dbReference type="RefSeq" id="WP_274588908.1">
    <property type="nucleotide sequence ID" value="NZ_JARAOX010000168.1"/>
</dbReference>
<protein>
    <recommendedName>
        <fullName evidence="3">DUF4209 domain-containing protein</fullName>
    </recommendedName>
</protein>
<dbReference type="Proteomes" id="UP001213771">
    <property type="component" value="Unassembled WGS sequence"/>
</dbReference>
<accession>A0ABD4WSH8</accession>